<evidence type="ECO:0000256" key="1">
    <source>
        <dbReference type="SAM" id="MobiDB-lite"/>
    </source>
</evidence>
<feature type="region of interest" description="Disordered" evidence="1">
    <location>
        <begin position="352"/>
        <end position="435"/>
    </location>
</feature>
<keyword evidence="3" id="KW-1185">Reference proteome</keyword>
<feature type="region of interest" description="Disordered" evidence="1">
    <location>
        <begin position="522"/>
        <end position="585"/>
    </location>
</feature>
<accession>A0AAD4S842</accession>
<reference evidence="2" key="1">
    <citation type="submission" date="2022-04" db="EMBL/GenBank/DDBJ databases">
        <title>A functionally conserved STORR gene fusion in Papaver species that diverged 16.8 million years ago.</title>
        <authorList>
            <person name="Catania T."/>
        </authorList>
    </citation>
    <scope>NUCLEOTIDE SEQUENCE</scope>
    <source>
        <strain evidence="2">S-188037</strain>
    </source>
</reference>
<evidence type="ECO:0000313" key="3">
    <source>
        <dbReference type="Proteomes" id="UP001202328"/>
    </source>
</evidence>
<dbReference type="EMBL" id="JAJJMB010013814">
    <property type="protein sequence ID" value="KAI3865465.1"/>
    <property type="molecule type" value="Genomic_DNA"/>
</dbReference>
<gene>
    <name evidence="2" type="ORF">MKW98_025335</name>
</gene>
<feature type="region of interest" description="Disordered" evidence="1">
    <location>
        <begin position="728"/>
        <end position="752"/>
    </location>
</feature>
<name>A0AAD4S842_9MAGN</name>
<feature type="compositionally biased region" description="Polar residues" evidence="1">
    <location>
        <begin position="64"/>
        <end position="73"/>
    </location>
</feature>
<comment type="caution">
    <text evidence="2">The sequence shown here is derived from an EMBL/GenBank/DDBJ whole genome shotgun (WGS) entry which is preliminary data.</text>
</comment>
<sequence length="893" mass="98838">MFFMNTWGRHGSRHRLDAPNADMVCLQPSIPDHVIGSENLKHPMSSKKKIEESPGSQAPERVSRTNNFSATSRTGRKRISNLNTSRVTEHLAKNVIPGEAVGHRKIIPNRLADEVQNTFHFVRTHSSPELTDTSTEVSRGRHNKVPEMRRKQITPKAEYTRRKNVEVPGTHSAKFVTENSSSLRSIPSHQSLDVAGENKYYGEVGFGSSGEELASVADMRKMRQEAQNMVNMMASTRLHSLPSHMQYPMNLASPHLPCPLSPSVLASVGYAGRNLMGMIPADMPLADPLQGSTPFPQTKVSSPSSRYCPTVELASDQDAASSVRGLGAGDGAFQVMQSNDSMSHNFVSLTRVSSSGSSIGKGCHKFAKESKNRNVSHQNKYDRGNEAHSPDRYVSMRSLPTSEPGSSRSKTSSESSWDGSSAKVSKSSRDKRGRRITPVDSCTAYDKDKNRWLYDDASVDNSSSQADEDSKDCIQQTEMVERSIRSTSVASLHCQTHQLPSYETSSMSGSDSMIPLSPMLVGAETSERSSSNLEGEDGSDDHSHTNQSDQNFDSVESRGESEIFSSRDSSRDGSLTEHPEEHRSDILKSDFTSHWENLQFARLCQNSRYQGPLVYPSPAMVPPMHLQGHFPWDGPGRPLSPNGNLLTQFTSYGPRLVPISQFQPGSQRSNGVYQCYGDESPRFHGGTGTYLPNRKVPFRERQSSSIRNHKLNNDNYDCNEHHKEREGTWNTGFRQRTAGRNNGLSDKSSTRLDRLAANENQADYRTFDSYRHESFSSYQTQNGSFRPPTSIRSNYGMYPMVSINSNGVSPTGPAGPSVVVLYSYDQNVGYSSPAERVEFGSVRQGSFSCVDEVSQEVEVGPARFMYERPRIQGGSSAQSSPDEPSSPQSERRN</sequence>
<feature type="compositionally biased region" description="Polar residues" evidence="1">
    <location>
        <begin position="545"/>
        <end position="554"/>
    </location>
</feature>
<feature type="compositionally biased region" description="Low complexity" evidence="1">
    <location>
        <begin position="402"/>
        <end position="416"/>
    </location>
</feature>
<evidence type="ECO:0000313" key="2">
    <source>
        <dbReference type="EMBL" id="KAI3865465.1"/>
    </source>
</evidence>
<feature type="compositionally biased region" description="Polar residues" evidence="1">
    <location>
        <begin position="728"/>
        <end position="747"/>
    </location>
</feature>
<feature type="region of interest" description="Disordered" evidence="1">
    <location>
        <begin position="34"/>
        <end position="82"/>
    </location>
</feature>
<protein>
    <submittedName>
        <fullName evidence="2">Uncharacterized protein</fullName>
    </submittedName>
</protein>
<feature type="compositionally biased region" description="Low complexity" evidence="1">
    <location>
        <begin position="875"/>
        <end position="893"/>
    </location>
</feature>
<feature type="region of interest" description="Disordered" evidence="1">
    <location>
        <begin position="866"/>
        <end position="893"/>
    </location>
</feature>
<dbReference type="AlphaFoldDB" id="A0AAD4S842"/>
<feature type="compositionally biased region" description="Basic and acidic residues" evidence="1">
    <location>
        <begin position="379"/>
        <end position="391"/>
    </location>
</feature>
<proteinExistence type="predicted"/>
<organism evidence="2 3">
    <name type="scientific">Papaver atlanticum</name>
    <dbReference type="NCBI Taxonomy" id="357466"/>
    <lineage>
        <taxon>Eukaryota</taxon>
        <taxon>Viridiplantae</taxon>
        <taxon>Streptophyta</taxon>
        <taxon>Embryophyta</taxon>
        <taxon>Tracheophyta</taxon>
        <taxon>Spermatophyta</taxon>
        <taxon>Magnoliopsida</taxon>
        <taxon>Ranunculales</taxon>
        <taxon>Papaveraceae</taxon>
        <taxon>Papaveroideae</taxon>
        <taxon>Papaver</taxon>
    </lineage>
</organism>
<dbReference type="Proteomes" id="UP001202328">
    <property type="component" value="Unassembled WGS sequence"/>
</dbReference>
<dbReference type="PANTHER" id="PTHR45979">
    <property type="entry name" value="PAP/OAS1 SUBSTRATE-BINDING DOMAIN SUPERFAMILY"/>
    <property type="match status" value="1"/>
</dbReference>
<dbReference type="PANTHER" id="PTHR45979:SF30">
    <property type="entry name" value="NUCLEOTIDYLTRANSFERASE"/>
    <property type="match status" value="1"/>
</dbReference>
<dbReference type="InterPro" id="IPR058921">
    <property type="entry name" value="PAP/OAS1-rel"/>
</dbReference>
<feature type="compositionally biased region" description="Basic and acidic residues" evidence="1">
    <location>
        <begin position="568"/>
        <end position="585"/>
    </location>
</feature>